<name>A0ABR9UK43_9CYAN</name>
<dbReference type="Pfam" id="PF17782">
    <property type="entry name" value="WHD_DprA"/>
    <property type="match status" value="1"/>
</dbReference>
<protein>
    <submittedName>
        <fullName evidence="4">DNA-protecting protein DprA</fullName>
    </submittedName>
</protein>
<feature type="domain" description="Smf/DprA SLOG" evidence="2">
    <location>
        <begin position="80"/>
        <end position="293"/>
    </location>
</feature>
<feature type="domain" description="DprA winged helix" evidence="3">
    <location>
        <begin position="312"/>
        <end position="372"/>
    </location>
</feature>
<dbReference type="RefSeq" id="WP_193872227.1">
    <property type="nucleotide sequence ID" value="NZ_JADEWU010000130.1"/>
</dbReference>
<dbReference type="PANTHER" id="PTHR43022">
    <property type="entry name" value="PROTEIN SMF"/>
    <property type="match status" value="1"/>
</dbReference>
<dbReference type="InterPro" id="IPR036388">
    <property type="entry name" value="WH-like_DNA-bd_sf"/>
</dbReference>
<accession>A0ABR9UK43</accession>
<dbReference type="SUPFAM" id="SSF47781">
    <property type="entry name" value="RuvA domain 2-like"/>
    <property type="match status" value="1"/>
</dbReference>
<dbReference type="EMBL" id="JADEWU010000130">
    <property type="protein sequence ID" value="MBE9146832.1"/>
    <property type="molecule type" value="Genomic_DNA"/>
</dbReference>
<dbReference type="InterPro" id="IPR041614">
    <property type="entry name" value="DprA_WH"/>
</dbReference>
<comment type="similarity">
    <text evidence="1">Belongs to the DprA/Smf family.</text>
</comment>
<sequence>MVEERGYWLAWSQINGVGSVSIQRLQHHFQTLEMAWKATENELIAVDGFGKQTVDKIIQQRSQFNPKEFLEQHSAKNPYFWTPADAEYPRLLLEIPTFPPVLYYRGIVEPQENRGITPTVAIVGTRTPTEYGRRWTRKISMSLARRGFTIVSGLAAGIDTEAHRSCLEVGGRTIAALGTGVDIIYPKENFQLCERVMNQGLLISEYPSGTKPNPRHFPQRNRIIAGLSRATFVMEAPQKSGALITAHVANEFCRDVYVLPGRLDDEKSQGCLKLINGGASMIPVNLEELLEQLGAMPALDEPQQLSLFSLQPEPTKPLPDLDPELTQVLQAFSSEPTAFDQIIVNLNLEAGSLSAALLQLELLGLVEQLPGMRYRRID</sequence>
<evidence type="ECO:0000259" key="3">
    <source>
        <dbReference type="Pfam" id="PF17782"/>
    </source>
</evidence>
<evidence type="ECO:0000313" key="5">
    <source>
        <dbReference type="Proteomes" id="UP000640725"/>
    </source>
</evidence>
<dbReference type="SUPFAM" id="SSF102405">
    <property type="entry name" value="MCP/YpsA-like"/>
    <property type="match status" value="1"/>
</dbReference>
<reference evidence="4 5" key="1">
    <citation type="submission" date="2020-10" db="EMBL/GenBank/DDBJ databases">
        <authorList>
            <person name="Castelo-Branco R."/>
            <person name="Eusebio N."/>
            <person name="Adriana R."/>
            <person name="Vieira A."/>
            <person name="Brugerolle De Fraissinette N."/>
            <person name="Rezende De Castro R."/>
            <person name="Schneider M.P."/>
            <person name="Vasconcelos V."/>
            <person name="Leao P.N."/>
        </authorList>
    </citation>
    <scope>NUCLEOTIDE SEQUENCE [LARGE SCALE GENOMIC DNA]</scope>
    <source>
        <strain evidence="4 5">LEGE 06226</strain>
    </source>
</reference>
<dbReference type="Gene3D" id="3.40.50.450">
    <property type="match status" value="1"/>
</dbReference>
<dbReference type="InterPro" id="IPR010994">
    <property type="entry name" value="RuvA_2-like"/>
</dbReference>
<evidence type="ECO:0000313" key="4">
    <source>
        <dbReference type="EMBL" id="MBE9146832.1"/>
    </source>
</evidence>
<organism evidence="4 5">
    <name type="scientific">Planktothrix mougeotii LEGE 06226</name>
    <dbReference type="NCBI Taxonomy" id="1828728"/>
    <lineage>
        <taxon>Bacteria</taxon>
        <taxon>Bacillati</taxon>
        <taxon>Cyanobacteriota</taxon>
        <taxon>Cyanophyceae</taxon>
        <taxon>Oscillatoriophycideae</taxon>
        <taxon>Oscillatoriales</taxon>
        <taxon>Microcoleaceae</taxon>
        <taxon>Planktothrix</taxon>
    </lineage>
</organism>
<gene>
    <name evidence="4" type="primary">dprA</name>
    <name evidence="4" type="ORF">IQ236_26920</name>
</gene>
<evidence type="ECO:0000256" key="1">
    <source>
        <dbReference type="ARBA" id="ARBA00006525"/>
    </source>
</evidence>
<dbReference type="PANTHER" id="PTHR43022:SF1">
    <property type="entry name" value="PROTEIN SMF"/>
    <property type="match status" value="1"/>
</dbReference>
<evidence type="ECO:0000259" key="2">
    <source>
        <dbReference type="Pfam" id="PF02481"/>
    </source>
</evidence>
<dbReference type="NCBIfam" id="TIGR00732">
    <property type="entry name" value="dprA"/>
    <property type="match status" value="1"/>
</dbReference>
<dbReference type="InterPro" id="IPR057666">
    <property type="entry name" value="DrpA_SLOG"/>
</dbReference>
<keyword evidence="5" id="KW-1185">Reference proteome</keyword>
<dbReference type="Pfam" id="PF02481">
    <property type="entry name" value="DNA_processg_A"/>
    <property type="match status" value="1"/>
</dbReference>
<dbReference type="InterPro" id="IPR003488">
    <property type="entry name" value="DprA"/>
</dbReference>
<comment type="caution">
    <text evidence="4">The sequence shown here is derived from an EMBL/GenBank/DDBJ whole genome shotgun (WGS) entry which is preliminary data.</text>
</comment>
<dbReference type="Proteomes" id="UP000640725">
    <property type="component" value="Unassembled WGS sequence"/>
</dbReference>
<proteinExistence type="inferred from homology"/>
<dbReference type="Gene3D" id="1.10.10.10">
    <property type="entry name" value="Winged helix-like DNA-binding domain superfamily/Winged helix DNA-binding domain"/>
    <property type="match status" value="1"/>
</dbReference>